<dbReference type="FunFam" id="2.40.30.20:FF:000004">
    <property type="entry name" value="Riboflavin synthase, alpha subunit"/>
    <property type="match status" value="1"/>
</dbReference>
<dbReference type="GO" id="GO:0009231">
    <property type="term" value="P:riboflavin biosynthetic process"/>
    <property type="evidence" value="ECO:0007669"/>
    <property type="project" value="UniProtKB-KW"/>
</dbReference>
<evidence type="ECO:0000256" key="6">
    <source>
        <dbReference type="ARBA" id="ARBA00022619"/>
    </source>
</evidence>
<dbReference type="InterPro" id="IPR026017">
    <property type="entry name" value="Lumazine-bd_dom"/>
</dbReference>
<evidence type="ECO:0000256" key="3">
    <source>
        <dbReference type="ARBA" id="ARBA00004887"/>
    </source>
</evidence>
<feature type="repeat" description="Lumazine-binding" evidence="10">
    <location>
        <begin position="1"/>
        <end position="98"/>
    </location>
</feature>
<sequence length="226" mass="24566">MFTGLVQTLGTIKPLGGDSWQITCVNQPSNVIMQDLAYGDSVAVDGVCLTVEEILKDGFIATASPETLRRTTLGLEETQQKYVNLEASLRVGSKVGGHFVMGHVDGVGRLLIAEQTATSWEMTFTAPEAIARYIVPKGSIAVNGISLTVAAYEPELSHFTVAVIPLTYSDTNLRYLAPGSWVNLEGDILGKYVEKFLYPGKRQSKSTDETEFNEISPAFLAEHGYL</sequence>
<reference evidence="12 13" key="1">
    <citation type="submission" date="2017-06" db="EMBL/GenBank/DDBJ databases">
        <title>Genome sequencing of cyanobaciteial culture collection at National Institute for Environmental Studies (NIES).</title>
        <authorList>
            <person name="Hirose Y."/>
            <person name="Shimura Y."/>
            <person name="Fujisawa T."/>
            <person name="Nakamura Y."/>
            <person name="Kawachi M."/>
        </authorList>
    </citation>
    <scope>NUCLEOTIDE SEQUENCE [LARGE SCALE GENOMIC DNA]</scope>
    <source>
        <strain evidence="12 13">NIES-21</strain>
    </source>
</reference>
<dbReference type="PROSITE" id="PS51177">
    <property type="entry name" value="LUMAZINE_BIND"/>
    <property type="match status" value="2"/>
</dbReference>
<gene>
    <name evidence="12" type="ORF">NIES21_15090</name>
</gene>
<dbReference type="Proteomes" id="UP000218287">
    <property type="component" value="Chromosome"/>
</dbReference>
<evidence type="ECO:0000256" key="9">
    <source>
        <dbReference type="NCBIfam" id="TIGR00187"/>
    </source>
</evidence>
<dbReference type="InterPro" id="IPR023366">
    <property type="entry name" value="ATP_synth_asu-like_sf"/>
</dbReference>
<evidence type="ECO:0000256" key="1">
    <source>
        <dbReference type="ARBA" id="ARBA00000968"/>
    </source>
</evidence>
<dbReference type="PANTHER" id="PTHR21098:SF12">
    <property type="entry name" value="RIBOFLAVIN SYNTHASE"/>
    <property type="match status" value="1"/>
</dbReference>
<dbReference type="NCBIfam" id="NF006767">
    <property type="entry name" value="PRK09289.1"/>
    <property type="match status" value="1"/>
</dbReference>
<evidence type="ECO:0000259" key="11">
    <source>
        <dbReference type="PROSITE" id="PS51177"/>
    </source>
</evidence>
<accession>A0A1Z4GDV5</accession>
<evidence type="ECO:0000313" key="12">
    <source>
        <dbReference type="EMBL" id="BAY15690.1"/>
    </source>
</evidence>
<dbReference type="InterPro" id="IPR017938">
    <property type="entry name" value="Riboflavin_synthase-like_b-brl"/>
</dbReference>
<dbReference type="OrthoDB" id="9788537at2"/>
<evidence type="ECO:0000256" key="8">
    <source>
        <dbReference type="ARBA" id="ARBA00022737"/>
    </source>
</evidence>
<dbReference type="GO" id="GO:0004746">
    <property type="term" value="F:riboflavin synthase activity"/>
    <property type="evidence" value="ECO:0007669"/>
    <property type="project" value="UniProtKB-UniRule"/>
</dbReference>
<dbReference type="Gene3D" id="2.40.30.20">
    <property type="match status" value="2"/>
</dbReference>
<organism evidence="12 13">
    <name type="scientific">Anabaenopsis circularis NIES-21</name>
    <dbReference type="NCBI Taxonomy" id="1085406"/>
    <lineage>
        <taxon>Bacteria</taxon>
        <taxon>Bacillati</taxon>
        <taxon>Cyanobacteriota</taxon>
        <taxon>Cyanophyceae</taxon>
        <taxon>Nostocales</taxon>
        <taxon>Nodulariaceae</taxon>
        <taxon>Anabaenopsis</taxon>
    </lineage>
</organism>
<dbReference type="EMBL" id="AP018174">
    <property type="protein sequence ID" value="BAY15690.1"/>
    <property type="molecule type" value="Genomic_DNA"/>
</dbReference>
<keyword evidence="13" id="KW-1185">Reference proteome</keyword>
<evidence type="ECO:0000256" key="4">
    <source>
        <dbReference type="ARBA" id="ARBA00012827"/>
    </source>
</evidence>
<feature type="domain" description="Lumazine-binding" evidence="11">
    <location>
        <begin position="99"/>
        <end position="197"/>
    </location>
</feature>
<dbReference type="CDD" id="cd00402">
    <property type="entry name" value="Riboflavin_synthase_like"/>
    <property type="match status" value="1"/>
</dbReference>
<dbReference type="SUPFAM" id="SSF63380">
    <property type="entry name" value="Riboflavin synthase domain-like"/>
    <property type="match status" value="2"/>
</dbReference>
<proteinExistence type="predicted"/>
<dbReference type="PANTHER" id="PTHR21098">
    <property type="entry name" value="RIBOFLAVIN SYNTHASE ALPHA CHAIN"/>
    <property type="match status" value="1"/>
</dbReference>
<dbReference type="InterPro" id="IPR001783">
    <property type="entry name" value="Lumazine-bd"/>
</dbReference>
<evidence type="ECO:0000256" key="7">
    <source>
        <dbReference type="ARBA" id="ARBA00022679"/>
    </source>
</evidence>
<comment type="catalytic activity">
    <reaction evidence="1">
        <text>2 6,7-dimethyl-8-(1-D-ribityl)lumazine + H(+) = 5-amino-6-(D-ribitylamino)uracil + riboflavin</text>
        <dbReference type="Rhea" id="RHEA:20772"/>
        <dbReference type="ChEBI" id="CHEBI:15378"/>
        <dbReference type="ChEBI" id="CHEBI:15934"/>
        <dbReference type="ChEBI" id="CHEBI:57986"/>
        <dbReference type="ChEBI" id="CHEBI:58201"/>
        <dbReference type="EC" id="2.5.1.9"/>
    </reaction>
</comment>
<protein>
    <recommendedName>
        <fullName evidence="5 9">Riboflavin synthase</fullName>
        <ecNumber evidence="4 9">2.5.1.9</ecNumber>
    </recommendedName>
</protein>
<keyword evidence="6" id="KW-0686">Riboflavin biosynthesis</keyword>
<dbReference type="PIRSF" id="PIRSF000498">
    <property type="entry name" value="Riboflavin_syn_A"/>
    <property type="match status" value="1"/>
</dbReference>
<comment type="pathway">
    <text evidence="3">Cofactor biosynthesis; riboflavin biosynthesis; riboflavin from 2-hydroxy-3-oxobutyl phosphate and 5-amino-6-(D-ribitylamino)uracil: step 2/2.</text>
</comment>
<evidence type="ECO:0000256" key="2">
    <source>
        <dbReference type="ARBA" id="ARBA00002803"/>
    </source>
</evidence>
<evidence type="ECO:0000313" key="13">
    <source>
        <dbReference type="Proteomes" id="UP000218287"/>
    </source>
</evidence>
<evidence type="ECO:0000256" key="10">
    <source>
        <dbReference type="PROSITE-ProRule" id="PRU00524"/>
    </source>
</evidence>
<comment type="function">
    <text evidence="2">Catalyzes the dismutation of two molecules of 6,7-dimethyl-8-ribityllumazine, resulting in the formation of riboflavin and 5-amino-6-(D-ribitylamino)uracil.</text>
</comment>
<feature type="repeat" description="Lumazine-binding" evidence="10">
    <location>
        <begin position="99"/>
        <end position="197"/>
    </location>
</feature>
<dbReference type="NCBIfam" id="TIGR00187">
    <property type="entry name" value="ribE"/>
    <property type="match status" value="1"/>
</dbReference>
<keyword evidence="7" id="KW-0808">Transferase</keyword>
<evidence type="ECO:0000256" key="5">
    <source>
        <dbReference type="ARBA" id="ARBA00013950"/>
    </source>
</evidence>
<dbReference type="Pfam" id="PF00677">
    <property type="entry name" value="Lum_binding"/>
    <property type="match status" value="2"/>
</dbReference>
<dbReference type="EC" id="2.5.1.9" evidence="4 9"/>
<feature type="domain" description="Lumazine-binding" evidence="11">
    <location>
        <begin position="1"/>
        <end position="98"/>
    </location>
</feature>
<keyword evidence="8" id="KW-0677">Repeat</keyword>
<name>A0A1Z4GDV5_9CYAN</name>
<dbReference type="AlphaFoldDB" id="A0A1Z4GDV5"/>